<feature type="domain" description="BZIP" evidence="2">
    <location>
        <begin position="61"/>
        <end position="114"/>
    </location>
</feature>
<dbReference type="PROSITE" id="PS50217">
    <property type="entry name" value="BZIP"/>
    <property type="match status" value="1"/>
</dbReference>
<dbReference type="GeneID" id="83217602"/>
<evidence type="ECO:0000259" key="2">
    <source>
        <dbReference type="PROSITE" id="PS50217"/>
    </source>
</evidence>
<accession>A0AAD7UV29</accession>
<reference evidence="3 4" key="1">
    <citation type="submission" date="2023-03" db="EMBL/GenBank/DDBJ databases">
        <title>Genome sequence of Lichtheimia ornata CBS 291.66.</title>
        <authorList>
            <person name="Mohabir J.T."/>
            <person name="Shea T.P."/>
            <person name="Kurbessoian T."/>
            <person name="Berby B."/>
            <person name="Fontaine J."/>
            <person name="Livny J."/>
            <person name="Gnirke A."/>
            <person name="Stajich J.E."/>
            <person name="Cuomo C.A."/>
        </authorList>
    </citation>
    <scope>NUCLEOTIDE SEQUENCE [LARGE SCALE GENOMIC DNA]</scope>
    <source>
        <strain evidence="3">CBS 291.66</strain>
    </source>
</reference>
<dbReference type="Pfam" id="PF11905">
    <property type="entry name" value="DUF3425"/>
    <property type="match status" value="1"/>
</dbReference>
<name>A0AAD7UV29_9FUNG</name>
<dbReference type="InterPro" id="IPR004827">
    <property type="entry name" value="bZIP"/>
</dbReference>
<evidence type="ECO:0000313" key="3">
    <source>
        <dbReference type="EMBL" id="KAJ8654123.1"/>
    </source>
</evidence>
<dbReference type="InterPro" id="IPR021833">
    <property type="entry name" value="DUF3425"/>
</dbReference>
<feature type="compositionally biased region" description="Basic and acidic residues" evidence="1">
    <location>
        <begin position="32"/>
        <end position="43"/>
    </location>
</feature>
<comment type="caution">
    <text evidence="3">The sequence shown here is derived from an EMBL/GenBank/DDBJ whole genome shotgun (WGS) entry which is preliminary data.</text>
</comment>
<feature type="region of interest" description="Disordered" evidence="1">
    <location>
        <begin position="251"/>
        <end position="292"/>
    </location>
</feature>
<feature type="compositionally biased region" description="Pro residues" evidence="1">
    <location>
        <begin position="275"/>
        <end position="286"/>
    </location>
</feature>
<proteinExistence type="predicted"/>
<dbReference type="CDD" id="cd14688">
    <property type="entry name" value="bZIP_YAP"/>
    <property type="match status" value="1"/>
</dbReference>
<gene>
    <name evidence="3" type="ORF">O0I10_010198</name>
</gene>
<dbReference type="AlphaFoldDB" id="A0AAD7UV29"/>
<sequence length="556" mass="62110">MSTTETTLTDTSMNNDDLANALLQKVPATTESKGDGHHGEQPVKIRKKPGRKPNPASPALRKAQNRAAQRAFRERKERHLRELEATVKQMREEREQLQAENEQLKHDSDVLKSENWYLKGIVLTLQLVCYRHNLVIPQHSPYMNEEALGMLAQSIPEPIAAYISANANNKLPIPSRWQNNTTTSFELTGGASMAPKKPRNRFLSQGSIVITKDGIQSLPKLQEAPRSFPIDNNNNNNEAFSDPEIALPALSPVMPQVPSSPPPPTTQQQQQPIRMQPPNPPPPPPSSSQHEDTITSNLAAIQILRLRLRLQSVCQQIDTQHFAIQPTVLQLTIPHDPRIDLIPTPHMRDRMILFRDLFDLDDCLRCLIGNSTFHGGDPAVPSNWQLPPEFFDKFWFLTTDFSLQRITNKWRKAQGLDELQQQNSNDHVSNNATGGQSLPDMSELASFFFPSTQQQQQQTSSSSFSSSSSSSISSKSSSADEGGDVFCSPIQLTHHSGYSGKRGDDDYTYGDIVFGDKDVVMGMDVCPPWDDALMSASPTDQDYDTLMESLIHTENE</sequence>
<feature type="region of interest" description="Disordered" evidence="1">
    <location>
        <begin position="458"/>
        <end position="482"/>
    </location>
</feature>
<dbReference type="GO" id="GO:0003700">
    <property type="term" value="F:DNA-binding transcription factor activity"/>
    <property type="evidence" value="ECO:0007669"/>
    <property type="project" value="InterPro"/>
</dbReference>
<dbReference type="SUPFAM" id="SSF57959">
    <property type="entry name" value="Leucine zipper domain"/>
    <property type="match status" value="1"/>
</dbReference>
<dbReference type="Pfam" id="PF00170">
    <property type="entry name" value="bZIP_1"/>
    <property type="match status" value="1"/>
</dbReference>
<dbReference type="Gene3D" id="1.20.5.170">
    <property type="match status" value="1"/>
</dbReference>
<dbReference type="PANTHER" id="PTHR38116">
    <property type="entry name" value="CHROMOSOME 7, WHOLE GENOME SHOTGUN SEQUENCE"/>
    <property type="match status" value="1"/>
</dbReference>
<feature type="region of interest" description="Disordered" evidence="1">
    <location>
        <begin position="24"/>
        <end position="74"/>
    </location>
</feature>
<dbReference type="Proteomes" id="UP001234581">
    <property type="component" value="Unassembled WGS sequence"/>
</dbReference>
<dbReference type="RefSeq" id="XP_058339037.1">
    <property type="nucleotide sequence ID" value="XM_058490181.1"/>
</dbReference>
<feature type="compositionally biased region" description="Low complexity" evidence="1">
    <location>
        <begin position="458"/>
        <end position="477"/>
    </location>
</feature>
<evidence type="ECO:0000256" key="1">
    <source>
        <dbReference type="SAM" id="MobiDB-lite"/>
    </source>
</evidence>
<keyword evidence="4" id="KW-1185">Reference proteome</keyword>
<organism evidence="3 4">
    <name type="scientific">Lichtheimia ornata</name>
    <dbReference type="NCBI Taxonomy" id="688661"/>
    <lineage>
        <taxon>Eukaryota</taxon>
        <taxon>Fungi</taxon>
        <taxon>Fungi incertae sedis</taxon>
        <taxon>Mucoromycota</taxon>
        <taxon>Mucoromycotina</taxon>
        <taxon>Mucoromycetes</taxon>
        <taxon>Mucorales</taxon>
        <taxon>Lichtheimiaceae</taxon>
        <taxon>Lichtheimia</taxon>
    </lineage>
</organism>
<dbReference type="SMART" id="SM00338">
    <property type="entry name" value="BRLZ"/>
    <property type="match status" value="1"/>
</dbReference>
<evidence type="ECO:0000313" key="4">
    <source>
        <dbReference type="Proteomes" id="UP001234581"/>
    </source>
</evidence>
<dbReference type="InterPro" id="IPR046347">
    <property type="entry name" value="bZIP_sf"/>
</dbReference>
<dbReference type="PANTHER" id="PTHR38116:SF9">
    <property type="entry name" value="BZIP DOMAIN-CONTAINING PROTEIN"/>
    <property type="match status" value="1"/>
</dbReference>
<protein>
    <recommendedName>
        <fullName evidence="2">BZIP domain-containing protein</fullName>
    </recommendedName>
</protein>
<dbReference type="PROSITE" id="PS00036">
    <property type="entry name" value="BZIP_BASIC"/>
    <property type="match status" value="1"/>
</dbReference>
<dbReference type="EMBL" id="JARTCD010000066">
    <property type="protein sequence ID" value="KAJ8654123.1"/>
    <property type="molecule type" value="Genomic_DNA"/>
</dbReference>